<evidence type="ECO:0000313" key="8">
    <source>
        <dbReference type="Proteomes" id="UP000251993"/>
    </source>
</evidence>
<evidence type="ECO:0000256" key="2">
    <source>
        <dbReference type="ARBA" id="ARBA00012438"/>
    </source>
</evidence>
<reference evidence="7 8" key="1">
    <citation type="submission" date="2018-07" db="EMBL/GenBank/DDBJ databases">
        <title>Genome sequencing of Runella.</title>
        <authorList>
            <person name="Baek M.-G."/>
            <person name="Yi H."/>
        </authorList>
    </citation>
    <scope>NUCLEOTIDE SEQUENCE [LARGE SCALE GENOMIC DNA]</scope>
    <source>
        <strain evidence="7 8">HYN0085</strain>
    </source>
</reference>
<comment type="catalytic activity">
    <reaction evidence="1">
        <text>ATP + protein L-histidine = ADP + protein N-phospho-L-histidine.</text>
        <dbReference type="EC" id="2.7.13.3"/>
    </reaction>
</comment>
<dbReference type="InterPro" id="IPR036097">
    <property type="entry name" value="HisK_dim/P_sf"/>
</dbReference>
<dbReference type="AlphaFoldDB" id="A0A344TGQ9"/>
<dbReference type="Pfam" id="PF00512">
    <property type="entry name" value="HisKA"/>
    <property type="match status" value="1"/>
</dbReference>
<dbReference type="EC" id="2.7.13.3" evidence="2"/>
<dbReference type="PANTHER" id="PTHR43547">
    <property type="entry name" value="TWO-COMPONENT HISTIDINE KINASE"/>
    <property type="match status" value="1"/>
</dbReference>
<dbReference type="PROSITE" id="PS50109">
    <property type="entry name" value="HIS_KIN"/>
    <property type="match status" value="1"/>
</dbReference>
<organism evidence="7 8">
    <name type="scientific">Runella rosea</name>
    <dbReference type="NCBI Taxonomy" id="2259595"/>
    <lineage>
        <taxon>Bacteria</taxon>
        <taxon>Pseudomonadati</taxon>
        <taxon>Bacteroidota</taxon>
        <taxon>Cytophagia</taxon>
        <taxon>Cytophagales</taxon>
        <taxon>Spirosomataceae</taxon>
        <taxon>Runella</taxon>
    </lineage>
</organism>
<dbReference type="InterPro" id="IPR036890">
    <property type="entry name" value="HATPase_C_sf"/>
</dbReference>
<sequence>MLNPNRDFTILLVDDREENLLALEEMLADENRVFIKATSGNQALRYALRNDNIGLIMLDVQMPEMDGFEVARLLKTNQKTKHISIIFVTAINKEEHYMLKGFDEGAVDYLQKPLDINVTKAKVKVFQHLYQYQQELKYTAIELRRINQQLEKFAFIIAHDMKSPLTGLIGALSLLEMNDDGELSAEECKEYISHSKEAALYLVNMINALLDYSRKSLAEQTVEEVNVQDMVQEIVHNLFLPPHVTFKITTALPVLWTKKLKLQQVFQNLISNAVKYNNKPDATIELGCQEKGDLYEFYVRDNGPGIPFQDHENIFKFFRTSINMATSESSTGVGLSILKLLVEEQGGKIWVDSDPSLGSVFYFEWKK</sequence>
<dbReference type="Gene3D" id="3.40.50.2300">
    <property type="match status" value="1"/>
</dbReference>
<dbReference type="InterPro" id="IPR005467">
    <property type="entry name" value="His_kinase_dom"/>
</dbReference>
<dbReference type="Pfam" id="PF02518">
    <property type="entry name" value="HATPase_c"/>
    <property type="match status" value="1"/>
</dbReference>
<feature type="modified residue" description="4-aspartylphosphate" evidence="4">
    <location>
        <position position="59"/>
    </location>
</feature>
<evidence type="ECO:0000256" key="3">
    <source>
        <dbReference type="ARBA" id="ARBA00022553"/>
    </source>
</evidence>
<dbReference type="InterPro" id="IPR004358">
    <property type="entry name" value="Sig_transdc_His_kin-like_C"/>
</dbReference>
<proteinExistence type="predicted"/>
<dbReference type="EMBL" id="CP030850">
    <property type="protein sequence ID" value="AXE17830.1"/>
    <property type="molecule type" value="Genomic_DNA"/>
</dbReference>
<protein>
    <recommendedName>
        <fullName evidence="2">histidine kinase</fullName>
        <ecNumber evidence="2">2.7.13.3</ecNumber>
    </recommendedName>
</protein>
<dbReference type="PRINTS" id="PR00344">
    <property type="entry name" value="BCTRLSENSOR"/>
</dbReference>
<dbReference type="CDD" id="cd00075">
    <property type="entry name" value="HATPase"/>
    <property type="match status" value="1"/>
</dbReference>
<dbReference type="PANTHER" id="PTHR43547:SF2">
    <property type="entry name" value="HYBRID SIGNAL TRANSDUCTION HISTIDINE KINASE C"/>
    <property type="match status" value="1"/>
</dbReference>
<dbReference type="PROSITE" id="PS50110">
    <property type="entry name" value="RESPONSE_REGULATORY"/>
    <property type="match status" value="1"/>
</dbReference>
<dbReference type="SMART" id="SM00388">
    <property type="entry name" value="HisKA"/>
    <property type="match status" value="1"/>
</dbReference>
<dbReference type="InterPro" id="IPR011006">
    <property type="entry name" value="CheY-like_superfamily"/>
</dbReference>
<evidence type="ECO:0000256" key="1">
    <source>
        <dbReference type="ARBA" id="ARBA00000085"/>
    </source>
</evidence>
<dbReference type="InterPro" id="IPR001789">
    <property type="entry name" value="Sig_transdc_resp-reg_receiver"/>
</dbReference>
<dbReference type="SUPFAM" id="SSF52172">
    <property type="entry name" value="CheY-like"/>
    <property type="match status" value="1"/>
</dbReference>
<keyword evidence="7" id="KW-0418">Kinase</keyword>
<dbReference type="RefSeq" id="WP_114066615.1">
    <property type="nucleotide sequence ID" value="NZ_CP030850.1"/>
</dbReference>
<evidence type="ECO:0000256" key="4">
    <source>
        <dbReference type="PROSITE-ProRule" id="PRU00169"/>
    </source>
</evidence>
<name>A0A344TGQ9_9BACT</name>
<dbReference type="InterPro" id="IPR003661">
    <property type="entry name" value="HisK_dim/P_dom"/>
</dbReference>
<accession>A0A344TGQ9</accession>
<dbReference type="SMART" id="SM00448">
    <property type="entry name" value="REC"/>
    <property type="match status" value="1"/>
</dbReference>
<dbReference type="GO" id="GO:0000155">
    <property type="term" value="F:phosphorelay sensor kinase activity"/>
    <property type="evidence" value="ECO:0007669"/>
    <property type="project" value="InterPro"/>
</dbReference>
<gene>
    <name evidence="7" type="ORF">DR864_08810</name>
</gene>
<dbReference type="Proteomes" id="UP000251993">
    <property type="component" value="Chromosome"/>
</dbReference>
<dbReference type="CDD" id="cd00082">
    <property type="entry name" value="HisKA"/>
    <property type="match status" value="1"/>
</dbReference>
<dbReference type="Pfam" id="PF00072">
    <property type="entry name" value="Response_reg"/>
    <property type="match status" value="1"/>
</dbReference>
<dbReference type="OrthoDB" id="9766459at2"/>
<evidence type="ECO:0000259" key="5">
    <source>
        <dbReference type="PROSITE" id="PS50109"/>
    </source>
</evidence>
<dbReference type="SMART" id="SM00387">
    <property type="entry name" value="HATPase_c"/>
    <property type="match status" value="1"/>
</dbReference>
<dbReference type="SUPFAM" id="SSF47384">
    <property type="entry name" value="Homodimeric domain of signal transducing histidine kinase"/>
    <property type="match status" value="1"/>
</dbReference>
<dbReference type="Gene3D" id="1.10.287.130">
    <property type="match status" value="1"/>
</dbReference>
<dbReference type="KEGG" id="run:DR864_08810"/>
<evidence type="ECO:0000313" key="7">
    <source>
        <dbReference type="EMBL" id="AXE17830.1"/>
    </source>
</evidence>
<keyword evidence="3 4" id="KW-0597">Phosphoprotein</keyword>
<feature type="domain" description="Histidine kinase" evidence="5">
    <location>
        <begin position="156"/>
        <end position="367"/>
    </location>
</feature>
<evidence type="ECO:0000259" key="6">
    <source>
        <dbReference type="PROSITE" id="PS50110"/>
    </source>
</evidence>
<dbReference type="Gene3D" id="3.30.565.10">
    <property type="entry name" value="Histidine kinase-like ATPase, C-terminal domain"/>
    <property type="match status" value="1"/>
</dbReference>
<dbReference type="InterPro" id="IPR003594">
    <property type="entry name" value="HATPase_dom"/>
</dbReference>
<dbReference type="SUPFAM" id="SSF55874">
    <property type="entry name" value="ATPase domain of HSP90 chaperone/DNA topoisomerase II/histidine kinase"/>
    <property type="match status" value="1"/>
</dbReference>
<keyword evidence="7" id="KW-0808">Transferase</keyword>
<keyword evidence="8" id="KW-1185">Reference proteome</keyword>
<feature type="domain" description="Response regulatory" evidence="6">
    <location>
        <begin position="9"/>
        <end position="127"/>
    </location>
</feature>